<feature type="transmembrane region" description="Helical" evidence="1">
    <location>
        <begin position="12"/>
        <end position="31"/>
    </location>
</feature>
<dbReference type="PANTHER" id="PTHR33371">
    <property type="entry name" value="INTERMEMBRANE PHOSPHOLIPID TRANSPORT SYSTEM BINDING PROTEIN MLAD-RELATED"/>
    <property type="match status" value="1"/>
</dbReference>
<keyword evidence="1" id="KW-0812">Transmembrane</keyword>
<organism evidence="3 4">
    <name type="scientific">Sphingobacterium faecale</name>
    <dbReference type="NCBI Taxonomy" id="2803775"/>
    <lineage>
        <taxon>Bacteria</taxon>
        <taxon>Pseudomonadati</taxon>
        <taxon>Bacteroidota</taxon>
        <taxon>Sphingobacteriia</taxon>
        <taxon>Sphingobacteriales</taxon>
        <taxon>Sphingobacteriaceae</taxon>
        <taxon>Sphingobacterium</taxon>
    </lineage>
</organism>
<feature type="domain" description="Mce/MlaD" evidence="2">
    <location>
        <begin position="42"/>
        <end position="117"/>
    </location>
</feature>
<proteinExistence type="predicted"/>
<protein>
    <submittedName>
        <fullName evidence="3">MCE family protein</fullName>
    </submittedName>
</protein>
<evidence type="ECO:0000313" key="4">
    <source>
        <dbReference type="Proteomes" id="UP000625283"/>
    </source>
</evidence>
<reference evidence="3 4" key="1">
    <citation type="submission" date="2021-01" db="EMBL/GenBank/DDBJ databases">
        <title>C459-1 draft genome sequence.</title>
        <authorList>
            <person name="Zhang X.-F."/>
        </authorList>
    </citation>
    <scope>NUCLEOTIDE SEQUENCE [LARGE SCALE GENOMIC DNA]</scope>
    <source>
        <strain evidence="4">C459-1</strain>
    </source>
</reference>
<comment type="caution">
    <text evidence="3">The sequence shown here is derived from an EMBL/GenBank/DDBJ whole genome shotgun (WGS) entry which is preliminary data.</text>
</comment>
<sequence>MSAAENKRSLIVGLFALIGLVILIAGILVLGTQQNKFSKNLVVKTYFHDVKGLKVGNNVWFSGVKVGIIKEIAFENVENVRVVMSIQEKDSQFIRKDVVATLGSDGLIGNAIISLVGGTAANPQIADGDVIKSGPSAGMDQMVGLLQENGANLTVITDNFAKLSQQLVEGKGTVGALLADDGIATNLKTSVVALNKVMLSADKAVHNLVGLTEKLNGNQGLIHDLTTDTEVFASLRESAAQLQGVTQTANALMENLNKTSARLNDKDNALGVLTNDPVAAEEIRQILKNLNTSTEKLDVNMEALQSNFLLRGYFKKKAKEAADSASK</sequence>
<dbReference type="PANTHER" id="PTHR33371:SF4">
    <property type="entry name" value="INTERMEMBRANE PHOSPHOLIPID TRANSPORT SYSTEM BINDING PROTEIN MLAD"/>
    <property type="match status" value="1"/>
</dbReference>
<keyword evidence="1" id="KW-0472">Membrane</keyword>
<name>A0ABS1R6J0_9SPHI</name>
<evidence type="ECO:0000313" key="3">
    <source>
        <dbReference type="EMBL" id="MBL1409854.1"/>
    </source>
</evidence>
<evidence type="ECO:0000259" key="2">
    <source>
        <dbReference type="Pfam" id="PF02470"/>
    </source>
</evidence>
<accession>A0ABS1R6J0</accession>
<evidence type="ECO:0000256" key="1">
    <source>
        <dbReference type="SAM" id="Phobius"/>
    </source>
</evidence>
<dbReference type="EMBL" id="JAERTY010000008">
    <property type="protein sequence ID" value="MBL1409854.1"/>
    <property type="molecule type" value="Genomic_DNA"/>
</dbReference>
<dbReference type="InterPro" id="IPR052336">
    <property type="entry name" value="MlaD_Phospholipid_Transporter"/>
</dbReference>
<dbReference type="RefSeq" id="WP_202103572.1">
    <property type="nucleotide sequence ID" value="NZ_JAERTY010000008.1"/>
</dbReference>
<dbReference type="InterPro" id="IPR003399">
    <property type="entry name" value="Mce/MlaD"/>
</dbReference>
<dbReference type="Pfam" id="PF02470">
    <property type="entry name" value="MlaD"/>
    <property type="match status" value="1"/>
</dbReference>
<dbReference type="Proteomes" id="UP000625283">
    <property type="component" value="Unassembled WGS sequence"/>
</dbReference>
<keyword evidence="4" id="KW-1185">Reference proteome</keyword>
<keyword evidence="1" id="KW-1133">Transmembrane helix</keyword>
<gene>
    <name evidence="3" type="ORF">JKG61_13925</name>
</gene>